<keyword evidence="3" id="KW-0675">Receptor</keyword>
<evidence type="ECO:0000256" key="5">
    <source>
        <dbReference type="ARBA" id="ARBA00043266"/>
    </source>
</evidence>
<dbReference type="InterPro" id="IPR013106">
    <property type="entry name" value="Ig_V-set"/>
</dbReference>
<dbReference type="InterPro" id="IPR013783">
    <property type="entry name" value="Ig-like_fold"/>
</dbReference>
<dbReference type="Pfam" id="PF07686">
    <property type="entry name" value="V-set"/>
    <property type="match status" value="1"/>
</dbReference>
<keyword evidence="2" id="KW-1064">Adaptive immunity</keyword>
<evidence type="ECO:0000313" key="7">
    <source>
        <dbReference type="Ensembl" id="ENSPSTP00000016564.1"/>
    </source>
</evidence>
<dbReference type="Gene3D" id="2.60.40.10">
    <property type="entry name" value="Immunoglobulins"/>
    <property type="match status" value="1"/>
</dbReference>
<dbReference type="SUPFAM" id="SSF48726">
    <property type="entry name" value="Immunoglobulin"/>
    <property type="match status" value="1"/>
</dbReference>
<reference evidence="7" key="1">
    <citation type="submission" date="2025-08" db="UniProtKB">
        <authorList>
            <consortium name="Ensembl"/>
        </authorList>
    </citation>
    <scope>IDENTIFICATION</scope>
</reference>
<name>A0A8C9FKY8_PAVCR</name>
<sequence length="131" mass="14593">MFGVFLVTKPAWPLACSLSGSALRSLLPPSIQKRLASKNTGQTETLQCTYSSSASYIYVAWYWQLPNRPLQYLLQSKGRGGSYNHTAPFAHLRFSSQADKSSGTPVISGLELEDSALYFCTFYPKRQRTSL</sequence>
<feature type="domain" description="Ig-like" evidence="6">
    <location>
        <begin position="29"/>
        <end position="130"/>
    </location>
</feature>
<reference evidence="7" key="2">
    <citation type="submission" date="2025-09" db="UniProtKB">
        <authorList>
            <consortium name="Ensembl"/>
        </authorList>
    </citation>
    <scope>IDENTIFICATION</scope>
</reference>
<dbReference type="PANTHER" id="PTHR19367:SF18">
    <property type="entry name" value="T CELL RECEPTOR ALPHA VARIABLE 16"/>
    <property type="match status" value="1"/>
</dbReference>
<keyword evidence="1" id="KW-0732">Signal</keyword>
<dbReference type="GO" id="GO:0002250">
    <property type="term" value="P:adaptive immune response"/>
    <property type="evidence" value="ECO:0007669"/>
    <property type="project" value="UniProtKB-KW"/>
</dbReference>
<dbReference type="AlphaFoldDB" id="A0A8C9FKY8"/>
<proteinExistence type="predicted"/>
<dbReference type="GO" id="GO:0042101">
    <property type="term" value="C:T cell receptor complex"/>
    <property type="evidence" value="ECO:0007669"/>
    <property type="project" value="UniProtKB-KW"/>
</dbReference>
<evidence type="ECO:0000256" key="1">
    <source>
        <dbReference type="ARBA" id="ARBA00022729"/>
    </source>
</evidence>
<evidence type="ECO:0000256" key="3">
    <source>
        <dbReference type="ARBA" id="ARBA00023170"/>
    </source>
</evidence>
<keyword evidence="5" id="KW-1279">T cell receptor</keyword>
<dbReference type="PROSITE" id="PS50835">
    <property type="entry name" value="IG_LIKE"/>
    <property type="match status" value="1"/>
</dbReference>
<dbReference type="Ensembl" id="ENSPSTT00000017358.1">
    <property type="protein sequence ID" value="ENSPSTP00000016564.1"/>
    <property type="gene ID" value="ENSPSTG00000011781.1"/>
</dbReference>
<dbReference type="CDD" id="cd00099">
    <property type="entry name" value="IgV"/>
    <property type="match status" value="1"/>
</dbReference>
<dbReference type="InterPro" id="IPR007110">
    <property type="entry name" value="Ig-like_dom"/>
</dbReference>
<keyword evidence="5" id="KW-0391">Immunity</keyword>
<organism evidence="7 8">
    <name type="scientific">Pavo cristatus</name>
    <name type="common">Indian peafowl</name>
    <name type="synonym">Blue peafowl</name>
    <dbReference type="NCBI Taxonomy" id="9049"/>
    <lineage>
        <taxon>Eukaryota</taxon>
        <taxon>Metazoa</taxon>
        <taxon>Chordata</taxon>
        <taxon>Craniata</taxon>
        <taxon>Vertebrata</taxon>
        <taxon>Euteleostomi</taxon>
        <taxon>Archelosauria</taxon>
        <taxon>Archosauria</taxon>
        <taxon>Dinosauria</taxon>
        <taxon>Saurischia</taxon>
        <taxon>Theropoda</taxon>
        <taxon>Coelurosauria</taxon>
        <taxon>Aves</taxon>
        <taxon>Neognathae</taxon>
        <taxon>Galloanserae</taxon>
        <taxon>Galliformes</taxon>
        <taxon>Phasianidae</taxon>
        <taxon>Phasianinae</taxon>
        <taxon>Pavo</taxon>
    </lineage>
</organism>
<evidence type="ECO:0000259" key="6">
    <source>
        <dbReference type="PROSITE" id="PS50835"/>
    </source>
</evidence>
<dbReference type="PANTHER" id="PTHR19367">
    <property type="entry name" value="T-CELL RECEPTOR ALPHA CHAIN V REGION"/>
    <property type="match status" value="1"/>
</dbReference>
<dbReference type="InterPro" id="IPR051287">
    <property type="entry name" value="TCR_variable_region"/>
</dbReference>
<accession>A0A8C9FKY8</accession>
<dbReference type="Proteomes" id="UP000694428">
    <property type="component" value="Unplaced"/>
</dbReference>
<dbReference type="SMART" id="SM00406">
    <property type="entry name" value="IGv"/>
    <property type="match status" value="1"/>
</dbReference>
<dbReference type="InterPro" id="IPR036179">
    <property type="entry name" value="Ig-like_dom_sf"/>
</dbReference>
<keyword evidence="8" id="KW-1185">Reference proteome</keyword>
<evidence type="ECO:0000256" key="4">
    <source>
        <dbReference type="ARBA" id="ARBA00023319"/>
    </source>
</evidence>
<evidence type="ECO:0000256" key="2">
    <source>
        <dbReference type="ARBA" id="ARBA00023130"/>
    </source>
</evidence>
<keyword evidence="4" id="KW-0393">Immunoglobulin domain</keyword>
<evidence type="ECO:0000313" key="8">
    <source>
        <dbReference type="Proteomes" id="UP000694428"/>
    </source>
</evidence>
<protein>
    <recommendedName>
        <fullName evidence="6">Ig-like domain-containing protein</fullName>
    </recommendedName>
</protein>